<evidence type="ECO:0000313" key="1">
    <source>
        <dbReference type="EMBL" id="UOE21348.1"/>
    </source>
</evidence>
<accession>A0A399FZI0</accession>
<dbReference type="EMBL" id="CP063196">
    <property type="protein sequence ID" value="UOE21348.1"/>
    <property type="molecule type" value="Genomic_DNA"/>
</dbReference>
<sequence length="61" mass="6895">MHTDNRTDNQLLRALRAVGERAMAVLVGRYTALRRISLSPSVVGRIVQATPALHRYEHSIR</sequence>
<dbReference type="RefSeq" id="WP_119268104.1">
    <property type="nucleotide sequence ID" value="NZ_CP063196.1"/>
</dbReference>
<reference evidence="1" key="1">
    <citation type="submission" date="2020-10" db="EMBL/GenBank/DDBJ databases">
        <title>De novo genome project of the cellulose decomposer Thermobifida halotolerans type strain.</title>
        <authorList>
            <person name="Nagy I."/>
            <person name="Horvath B."/>
            <person name="Kukolya J."/>
            <person name="Nagy I."/>
            <person name="Orsini M."/>
        </authorList>
    </citation>
    <scope>NUCLEOTIDE SEQUENCE</scope>
    <source>
        <strain evidence="1">DSM 44931</strain>
    </source>
</reference>
<organism evidence="1 2">
    <name type="scientific">Thermobifida halotolerans</name>
    <dbReference type="NCBI Taxonomy" id="483545"/>
    <lineage>
        <taxon>Bacteria</taxon>
        <taxon>Bacillati</taxon>
        <taxon>Actinomycetota</taxon>
        <taxon>Actinomycetes</taxon>
        <taxon>Streptosporangiales</taxon>
        <taxon>Nocardiopsidaceae</taxon>
        <taxon>Thermobifida</taxon>
    </lineage>
</organism>
<dbReference type="Proteomes" id="UP000265719">
    <property type="component" value="Chromosome"/>
</dbReference>
<protein>
    <submittedName>
        <fullName evidence="1">Uncharacterized protein</fullName>
    </submittedName>
</protein>
<dbReference type="KEGG" id="thao:NI17_009600"/>
<name>A0A399FZI0_9ACTN</name>
<keyword evidence="2" id="KW-1185">Reference proteome</keyword>
<proteinExistence type="predicted"/>
<evidence type="ECO:0000313" key="2">
    <source>
        <dbReference type="Proteomes" id="UP000265719"/>
    </source>
</evidence>
<dbReference type="AlphaFoldDB" id="A0A399FZI0"/>
<gene>
    <name evidence="1" type="ORF">NI17_009600</name>
</gene>